<keyword evidence="5" id="KW-1185">Reference proteome</keyword>
<gene>
    <name evidence="4" type="primary">phoU</name>
    <name evidence="4" type="ORF">P4S50_03825</name>
</gene>
<dbReference type="Pfam" id="PF01895">
    <property type="entry name" value="PhoU"/>
    <property type="match status" value="2"/>
</dbReference>
<dbReference type="EMBL" id="CP120733">
    <property type="protein sequence ID" value="WFD11215.1"/>
    <property type="molecule type" value="Genomic_DNA"/>
</dbReference>
<evidence type="ECO:0000256" key="2">
    <source>
        <dbReference type="SAM" id="Coils"/>
    </source>
</evidence>
<sequence>MVRENFKTDLNELKEDVMFMMDKVEELIEKSVDALVNQDLELARSIIKLDDEIDNYMYEIEEKAIELIALQQPMAKDLRIVFSVSKMITDLERIGDFCVNISKETIKIGKEEHIKQLVDIPKIKEIIITMMKNLKISFKLEDAEIAFEVGKEDELVDDLYKDIYRDILELIHKSTVYTNQGTKLLFIGRYLERIADHITNICEGIIYISKGERIEIN</sequence>
<feature type="coiled-coil region" evidence="2">
    <location>
        <begin position="3"/>
        <end position="30"/>
    </location>
</feature>
<evidence type="ECO:0000256" key="1">
    <source>
        <dbReference type="PIRNR" id="PIRNR003107"/>
    </source>
</evidence>
<evidence type="ECO:0000259" key="3">
    <source>
        <dbReference type="Pfam" id="PF01895"/>
    </source>
</evidence>
<comment type="similarity">
    <text evidence="1">Belongs to the PhoU family.</text>
</comment>
<dbReference type="InterPro" id="IPR026022">
    <property type="entry name" value="PhoU_dom"/>
</dbReference>
<dbReference type="NCBIfam" id="TIGR02135">
    <property type="entry name" value="phoU_full"/>
    <property type="match status" value="1"/>
</dbReference>
<name>A0ABY8EH84_9FIRM</name>
<dbReference type="Proteomes" id="UP001222800">
    <property type="component" value="Chromosome"/>
</dbReference>
<comment type="function">
    <text evidence="1">Plays a role in the regulation of phosphate uptake.</text>
</comment>
<proteinExistence type="inferred from homology"/>
<feature type="domain" description="PhoU" evidence="3">
    <location>
        <begin position="20"/>
        <end position="104"/>
    </location>
</feature>
<evidence type="ECO:0000313" key="4">
    <source>
        <dbReference type="EMBL" id="WFD11215.1"/>
    </source>
</evidence>
<dbReference type="InterPro" id="IPR028366">
    <property type="entry name" value="PhoU"/>
</dbReference>
<comment type="subunit">
    <text evidence="1">Homodimer.</text>
</comment>
<keyword evidence="2" id="KW-0175">Coiled coil</keyword>
<dbReference type="RefSeq" id="WP_277733217.1">
    <property type="nucleotide sequence ID" value="NZ_CP120733.1"/>
</dbReference>
<dbReference type="InterPro" id="IPR038078">
    <property type="entry name" value="PhoU-like_sf"/>
</dbReference>
<dbReference type="Gene3D" id="1.20.58.220">
    <property type="entry name" value="Phosphate transport system protein phou homolog 2, domain 2"/>
    <property type="match status" value="1"/>
</dbReference>
<feature type="domain" description="PhoU" evidence="3">
    <location>
        <begin position="121"/>
        <end position="203"/>
    </location>
</feature>
<protein>
    <recommendedName>
        <fullName evidence="1">Phosphate-specific transport system accessory protein PhoU</fullName>
    </recommendedName>
</protein>
<organism evidence="4 5">
    <name type="scientific">Tepidibacter hydrothermalis</name>
    <dbReference type="NCBI Taxonomy" id="3036126"/>
    <lineage>
        <taxon>Bacteria</taxon>
        <taxon>Bacillati</taxon>
        <taxon>Bacillota</taxon>
        <taxon>Clostridia</taxon>
        <taxon>Peptostreptococcales</taxon>
        <taxon>Peptostreptococcaceae</taxon>
        <taxon>Tepidibacter</taxon>
    </lineage>
</organism>
<dbReference type="SUPFAM" id="SSF109755">
    <property type="entry name" value="PhoU-like"/>
    <property type="match status" value="1"/>
</dbReference>
<keyword evidence="1" id="KW-0813">Transport</keyword>
<reference evidence="4 5" key="1">
    <citation type="submission" date="2023-03" db="EMBL/GenBank/DDBJ databases">
        <title>Complete genome sequence of Tepidibacter sp. SWIR-1, isolated from a deep-sea hydrothermal vent.</title>
        <authorList>
            <person name="Li X."/>
        </authorList>
    </citation>
    <scope>NUCLEOTIDE SEQUENCE [LARGE SCALE GENOMIC DNA]</scope>
    <source>
        <strain evidence="4 5">SWIR-1</strain>
    </source>
</reference>
<keyword evidence="1" id="KW-0592">Phosphate transport</keyword>
<accession>A0ABY8EH84</accession>
<dbReference type="PIRSF" id="PIRSF003107">
    <property type="entry name" value="PhoU"/>
    <property type="match status" value="1"/>
</dbReference>
<dbReference type="PANTHER" id="PTHR42930:SF3">
    <property type="entry name" value="PHOSPHATE-SPECIFIC TRANSPORT SYSTEM ACCESSORY PROTEIN PHOU"/>
    <property type="match status" value="1"/>
</dbReference>
<comment type="subcellular location">
    <subcellularLocation>
        <location evidence="1">Cytoplasm</location>
    </subcellularLocation>
</comment>
<dbReference type="PANTHER" id="PTHR42930">
    <property type="entry name" value="PHOSPHATE-SPECIFIC TRANSPORT SYSTEM ACCESSORY PROTEIN PHOU"/>
    <property type="match status" value="1"/>
</dbReference>
<keyword evidence="1" id="KW-0963">Cytoplasm</keyword>
<evidence type="ECO:0000313" key="5">
    <source>
        <dbReference type="Proteomes" id="UP001222800"/>
    </source>
</evidence>